<organism evidence="1 2">
    <name type="scientific">Rattus norvegicus</name>
    <name type="common">Rat</name>
    <dbReference type="NCBI Taxonomy" id="10116"/>
    <lineage>
        <taxon>Eukaryota</taxon>
        <taxon>Metazoa</taxon>
        <taxon>Chordata</taxon>
        <taxon>Craniata</taxon>
        <taxon>Vertebrata</taxon>
        <taxon>Euteleostomi</taxon>
        <taxon>Mammalia</taxon>
        <taxon>Eutheria</taxon>
        <taxon>Euarchontoglires</taxon>
        <taxon>Glires</taxon>
        <taxon>Rodentia</taxon>
        <taxon>Myomorpha</taxon>
        <taxon>Muroidea</taxon>
        <taxon>Muridae</taxon>
        <taxon>Murinae</taxon>
        <taxon>Rattus</taxon>
    </lineage>
</organism>
<dbReference type="EMBL" id="CH474050">
    <property type="protein sequence ID" value="EDL86021.1"/>
    <property type="molecule type" value="Genomic_DNA"/>
</dbReference>
<evidence type="ECO:0000313" key="3">
    <source>
        <dbReference type="RGD" id="1305096"/>
    </source>
</evidence>
<gene>
    <name evidence="1 3" type="primary">Pdrg1</name>
    <name evidence="1" type="ORF">rCG_37268</name>
</gene>
<accession>A6KHT0</accession>
<evidence type="ECO:0000313" key="1">
    <source>
        <dbReference type="EMBL" id="EDL86021.1"/>
    </source>
</evidence>
<proteinExistence type="predicted"/>
<protein>
    <submittedName>
        <fullName evidence="1">p53 and DNA damage regulated 1, isoform CRA_a</fullName>
    </submittedName>
</protein>
<sequence>MEERADGELHSRFLHSEAFQAVCVATGIKQEIDSSLLCEADLVLLTSCRVDTFISPLLQFCPPRPPKSPNPHWLSAVGAASHPVIAPEVGVLARGRQAVPFLM</sequence>
<reference evidence="1 2" key="1">
    <citation type="submission" date="2005-09" db="EMBL/GenBank/DDBJ databases">
        <authorList>
            <person name="Mural R.J."/>
            <person name="Li P.W."/>
            <person name="Adams M.D."/>
            <person name="Amanatides P.G."/>
            <person name="Baden-Tillson H."/>
            <person name="Barnstead M."/>
            <person name="Chin S.H."/>
            <person name="Dew I."/>
            <person name="Evans C.A."/>
            <person name="Ferriera S."/>
            <person name="Flanigan M."/>
            <person name="Fosler C."/>
            <person name="Glodek A."/>
            <person name="Gu Z."/>
            <person name="Holt R.A."/>
            <person name="Jennings D."/>
            <person name="Kraft C.L."/>
            <person name="Lu F."/>
            <person name="Nguyen T."/>
            <person name="Nusskern D.R."/>
            <person name="Pfannkoch C.M."/>
            <person name="Sitter C."/>
            <person name="Sutton G.G."/>
            <person name="Venter J.C."/>
            <person name="Wang Z."/>
            <person name="Woodage T."/>
            <person name="Zheng X.H."/>
            <person name="Zhong F."/>
        </authorList>
    </citation>
    <scope>NUCLEOTIDE SEQUENCE [LARGE SCALE GENOMIC DNA]</scope>
    <source>
        <strain>BN</strain>
        <strain evidence="2">Sprague-Dawley</strain>
    </source>
</reference>
<dbReference type="RGD" id="1305096">
    <property type="gene designation" value="Pdrg1"/>
</dbReference>
<dbReference type="AlphaFoldDB" id="A6KHT0"/>
<name>A6KHT0_RAT</name>
<evidence type="ECO:0000313" key="2">
    <source>
        <dbReference type="Proteomes" id="UP000234681"/>
    </source>
</evidence>
<dbReference type="Proteomes" id="UP000234681">
    <property type="component" value="Chromosome 3"/>
</dbReference>